<dbReference type="RefSeq" id="WP_114514381.1">
    <property type="nucleotide sequence ID" value="NZ_VIGX01000027.1"/>
</dbReference>
<dbReference type="GO" id="GO:0005886">
    <property type="term" value="C:plasma membrane"/>
    <property type="evidence" value="ECO:0007669"/>
    <property type="project" value="UniProtKB-SubCell"/>
</dbReference>
<evidence type="ECO:0000256" key="4">
    <source>
        <dbReference type="ARBA" id="ARBA00022989"/>
    </source>
</evidence>
<keyword evidence="2" id="KW-1003">Cell membrane</keyword>
<evidence type="ECO:0000256" key="1">
    <source>
        <dbReference type="ARBA" id="ARBA00004651"/>
    </source>
</evidence>
<dbReference type="Proteomes" id="UP000319375">
    <property type="component" value="Unassembled WGS sequence"/>
</dbReference>
<feature type="domain" description="TraD/TraG TraM recognition site" evidence="7">
    <location>
        <begin position="420"/>
        <end position="541"/>
    </location>
</feature>
<comment type="subcellular location">
    <subcellularLocation>
        <location evidence="1">Cell membrane</location>
        <topology evidence="1">Multi-pass membrane protein</topology>
    </subcellularLocation>
</comment>
<proteinExistence type="predicted"/>
<dbReference type="CDD" id="cd01127">
    <property type="entry name" value="TrwB_TraG_TraD_VirD4"/>
    <property type="match status" value="1"/>
</dbReference>
<evidence type="ECO:0000313" key="9">
    <source>
        <dbReference type="Proteomes" id="UP000319375"/>
    </source>
</evidence>
<dbReference type="InterPro" id="IPR051539">
    <property type="entry name" value="T4SS-coupling_protein"/>
</dbReference>
<organism evidence="8 9">
    <name type="scientific">Tsukamurella conjunctivitidis</name>
    <dbReference type="NCBI Taxonomy" id="2592068"/>
    <lineage>
        <taxon>Bacteria</taxon>
        <taxon>Bacillati</taxon>
        <taxon>Actinomycetota</taxon>
        <taxon>Actinomycetes</taxon>
        <taxon>Mycobacteriales</taxon>
        <taxon>Tsukamurellaceae</taxon>
        <taxon>Tsukamurella</taxon>
    </lineage>
</organism>
<keyword evidence="4 6" id="KW-1133">Transmembrane helix</keyword>
<keyword evidence="9" id="KW-1185">Reference proteome</keyword>
<evidence type="ECO:0000256" key="6">
    <source>
        <dbReference type="SAM" id="Phobius"/>
    </source>
</evidence>
<accession>A0A5C5RTU2</accession>
<dbReference type="OrthoDB" id="226701at2"/>
<evidence type="ECO:0000313" key="8">
    <source>
        <dbReference type="EMBL" id="TWS25525.1"/>
    </source>
</evidence>
<comment type="caution">
    <text evidence="8">The sequence shown here is derived from an EMBL/GenBank/DDBJ whole genome shotgun (WGS) entry which is preliminary data.</text>
</comment>
<dbReference type="InterPro" id="IPR027417">
    <property type="entry name" value="P-loop_NTPase"/>
</dbReference>
<gene>
    <name evidence="8" type="ORF">FK530_23155</name>
</gene>
<dbReference type="EMBL" id="VIGX01000027">
    <property type="protein sequence ID" value="TWS25525.1"/>
    <property type="molecule type" value="Genomic_DNA"/>
</dbReference>
<dbReference type="Pfam" id="PF12696">
    <property type="entry name" value="TraG-D_C"/>
    <property type="match status" value="1"/>
</dbReference>
<evidence type="ECO:0000256" key="3">
    <source>
        <dbReference type="ARBA" id="ARBA00022692"/>
    </source>
</evidence>
<feature type="transmembrane region" description="Helical" evidence="6">
    <location>
        <begin position="20"/>
        <end position="46"/>
    </location>
</feature>
<reference evidence="8 9" key="1">
    <citation type="submission" date="2019-06" db="EMBL/GenBank/DDBJ databases">
        <title>Tsukamurella conjunctivitidis sp. nov., Tsukamurella assacharolytica sp. nov. and Tsukamurella sputae sp. nov. isolated from patients with conjunctivitis, bacteraemia (lymphoma) and respiratory infection (sputum) in Hong Kong.</title>
        <authorList>
            <person name="Teng J.L.L."/>
            <person name="Lee H.H."/>
            <person name="Fong J.Y.H."/>
            <person name="Fok K.M.N."/>
            <person name="Lau S.K.P."/>
            <person name="Woo P.C.Y."/>
        </authorList>
    </citation>
    <scope>NUCLEOTIDE SEQUENCE [LARGE SCALE GENOMIC DNA]</scope>
    <source>
        <strain evidence="8 9">HKU72</strain>
    </source>
</reference>
<evidence type="ECO:0000256" key="2">
    <source>
        <dbReference type="ARBA" id="ARBA00022475"/>
    </source>
</evidence>
<name>A0A5C5RTU2_9ACTN</name>
<protein>
    <submittedName>
        <fullName evidence="8">Type IV secretory system conjugative DNA transfer family protein</fullName>
    </submittedName>
</protein>
<sequence>MPSPSPGKPLQPRDRDLTPLAFGCVAAVVVMLVLVWLATAIPAFLAGQAAPAKNPFAVPSAVLRGKLHIGLAEAVIFVVLLLIVAGLVFLGVRYWLLRKKTIKGTSTWIDTAVPHMAHGSDLESLSEAAVTAKAERLRAFTAPGVVPGMPIGRDLTTGEMLYGSIEDLQLDIWGPRRGKSTSRVIPAICAAPGPVVTTSNKRDVLDATRLHRERQGVVWIFDPQRVANEPPTWWWNPLTWVTDDERAAKLADRFANSAAGDAAKKDPYFEPEGQGLLAAVILGCALNKDSIMRVYELVNDPLACRDLLPIFSAYGYESFHREMAGWINLTPKQRDGIFGTAKKMATVLRYKAIQPWVTDDGTGRPHFNPDEFVRSNDTLYSLSMEGPAAAGPLVTALTVAVIEAAEELGSRSPGGRLRTPMYVPLDECANVVRWTELPDKYSHFGSRGILVDTILQSYAQGVACWGAEGMKKLFGAANVILYGGGSKEQDMLNFLSELVGDFEYESRSVSVSSGRGGGSRSRSYQRQKERLLTSHDLGAMPPHRALVLSSGNRPTLIRTAPWFEGPFKEVIEESIARYEPTDQSELPASTLALPVGPNGYPTFEPMDQIINPEFEGEHHGWQN</sequence>
<dbReference type="PANTHER" id="PTHR37937:SF1">
    <property type="entry name" value="CONJUGATIVE TRANSFER: DNA TRANSPORT"/>
    <property type="match status" value="1"/>
</dbReference>
<evidence type="ECO:0000256" key="5">
    <source>
        <dbReference type="ARBA" id="ARBA00023136"/>
    </source>
</evidence>
<evidence type="ECO:0000259" key="7">
    <source>
        <dbReference type="Pfam" id="PF12696"/>
    </source>
</evidence>
<keyword evidence="3 6" id="KW-0812">Transmembrane</keyword>
<dbReference type="SUPFAM" id="SSF52540">
    <property type="entry name" value="P-loop containing nucleoside triphosphate hydrolases"/>
    <property type="match status" value="1"/>
</dbReference>
<keyword evidence="5 6" id="KW-0472">Membrane</keyword>
<feature type="transmembrane region" description="Helical" evidence="6">
    <location>
        <begin position="67"/>
        <end position="96"/>
    </location>
</feature>
<dbReference type="Gene3D" id="3.40.50.300">
    <property type="entry name" value="P-loop containing nucleotide triphosphate hydrolases"/>
    <property type="match status" value="1"/>
</dbReference>
<dbReference type="InterPro" id="IPR032689">
    <property type="entry name" value="TraG-D_C"/>
</dbReference>
<dbReference type="PANTHER" id="PTHR37937">
    <property type="entry name" value="CONJUGATIVE TRANSFER: DNA TRANSPORT"/>
    <property type="match status" value="1"/>
</dbReference>
<dbReference type="AlphaFoldDB" id="A0A5C5RTU2"/>